<dbReference type="Gene3D" id="6.10.140.2150">
    <property type="match status" value="1"/>
</dbReference>
<comment type="caution">
    <text evidence="18">The sequence shown here is derived from an EMBL/GenBank/DDBJ whole genome shotgun (WGS) entry which is preliminary data.</text>
</comment>
<evidence type="ECO:0000313" key="19">
    <source>
        <dbReference type="Proteomes" id="UP000037460"/>
    </source>
</evidence>
<sequence>MGAHQSAHAPLPRPPPPPLLSNNPVEFSVERAILLILLLHQLSALLAHFRRVGALGVYKCVIGHLLALFSAAVPGVASLVASEEKKALADLEKDLLGDGDPTAVTALPEQSIDAEELEKRTGEAMRADAARATQKRWGGIYHNSGGALATLQGRIWSQYVDTNALYPGVFPTLRKYEAEVIAMTLSIVHGHEAGACGLLASGGTEAVLLAALAYRETGRARGITEPQIICAISAHPAITKACHYFGIELIKVPLEPSSMSLRAAAVRPYLNSQTVAIYASAPSFAHGVIDAIEELGALAMEARVGLHVDNCLGGFLLSFMAREGLLTKPFDFAVPGVSSMSIDVHKYGCAPKGVSVVAFRTAELRRATYVPSTDGCEGLYVTPTLQGSRSGAIMATAWATLLHVGGAGYAAKAREISACHEKIKAFVRATPPLRLCADSDACTVPVCSETLNVYALATLLEQKGWSVFTGQKPATVTFPLGDQTPALVDELLRDLGESVRWLLAHPDFKPKGNAAVYGMASVAPDAVLDSILRGYVDLTLKVKPLN</sequence>
<keyword evidence="8" id="KW-0746">Sphingolipid metabolism</keyword>
<evidence type="ECO:0000256" key="9">
    <source>
        <dbReference type="ARBA" id="ARBA00022989"/>
    </source>
</evidence>
<dbReference type="InterPro" id="IPR015424">
    <property type="entry name" value="PyrdxlP-dep_Trfase"/>
</dbReference>
<gene>
    <name evidence="18" type="ORF">Ctob_000627</name>
</gene>
<keyword evidence="6" id="KW-0256">Endoplasmic reticulum</keyword>
<evidence type="ECO:0000256" key="3">
    <source>
        <dbReference type="ARBA" id="ARBA00004760"/>
    </source>
</evidence>
<dbReference type="InterPro" id="IPR050477">
    <property type="entry name" value="GrpII_AminoAcid_Decarb"/>
</dbReference>
<feature type="modified residue" description="N6-(pyridoxal phosphate)lysine" evidence="16">
    <location>
        <position position="346"/>
    </location>
</feature>
<evidence type="ECO:0000256" key="4">
    <source>
        <dbReference type="ARBA" id="ARBA00004991"/>
    </source>
</evidence>
<proteinExistence type="inferred from homology"/>
<comment type="cofactor">
    <cofactor evidence="1 16 17">
        <name>pyridoxal 5'-phosphate</name>
        <dbReference type="ChEBI" id="CHEBI:597326"/>
    </cofactor>
</comment>
<comment type="similarity">
    <text evidence="13">Belongs to the group II decarboxylase family. Sphingosine-1-phosphate lyase subfamily.</text>
</comment>
<dbReference type="InterPro" id="IPR002129">
    <property type="entry name" value="PyrdxlP-dep_de-COase"/>
</dbReference>
<dbReference type="AlphaFoldDB" id="A0A0M0J8E3"/>
<protein>
    <recommendedName>
        <fullName evidence="14">sphinganine-1-phosphate aldolase</fullName>
        <ecNumber evidence="14">4.1.2.27</ecNumber>
    </recommendedName>
    <alternativeName>
        <fullName evidence="15">Sphingosine-1-phosphate aldolase</fullName>
    </alternativeName>
</protein>
<keyword evidence="9" id="KW-1133">Transmembrane helix</keyword>
<evidence type="ECO:0000256" key="10">
    <source>
        <dbReference type="ARBA" id="ARBA00023098"/>
    </source>
</evidence>
<evidence type="ECO:0000256" key="2">
    <source>
        <dbReference type="ARBA" id="ARBA00004389"/>
    </source>
</evidence>
<keyword evidence="10" id="KW-0443">Lipid metabolism</keyword>
<accession>A0A0M0J8E3</accession>
<evidence type="ECO:0000256" key="14">
    <source>
        <dbReference type="ARBA" id="ARBA00038965"/>
    </source>
</evidence>
<dbReference type="EMBL" id="JWZX01003253">
    <property type="protein sequence ID" value="KOO22750.1"/>
    <property type="molecule type" value="Genomic_DNA"/>
</dbReference>
<keyword evidence="7 16" id="KW-0663">Pyridoxal phosphate</keyword>
<dbReference type="GO" id="GO:0008117">
    <property type="term" value="F:sphinganine-1-phosphate aldolase activity"/>
    <property type="evidence" value="ECO:0007669"/>
    <property type="project" value="UniProtKB-EC"/>
</dbReference>
<dbReference type="GO" id="GO:0030170">
    <property type="term" value="F:pyridoxal phosphate binding"/>
    <property type="evidence" value="ECO:0007669"/>
    <property type="project" value="InterPro"/>
</dbReference>
<evidence type="ECO:0000256" key="11">
    <source>
        <dbReference type="ARBA" id="ARBA00023136"/>
    </source>
</evidence>
<reference evidence="19" key="1">
    <citation type="journal article" date="2015" name="PLoS Genet.">
        <title>Genome Sequence and Transcriptome Analyses of Chrysochromulina tobin: Metabolic Tools for Enhanced Algal Fitness in the Prominent Order Prymnesiales (Haptophyceae).</title>
        <authorList>
            <person name="Hovde B.T."/>
            <person name="Deodato C.R."/>
            <person name="Hunsperger H.M."/>
            <person name="Ryken S.A."/>
            <person name="Yost W."/>
            <person name="Jha R.K."/>
            <person name="Patterson J."/>
            <person name="Monnat R.J. Jr."/>
            <person name="Barlow S.B."/>
            <person name="Starkenburg S.R."/>
            <person name="Cattolico R.A."/>
        </authorList>
    </citation>
    <scope>NUCLEOTIDE SEQUENCE</scope>
    <source>
        <strain evidence="19">CCMP291</strain>
    </source>
</reference>
<dbReference type="Gene3D" id="3.40.640.10">
    <property type="entry name" value="Type I PLP-dependent aspartate aminotransferase-like (Major domain)"/>
    <property type="match status" value="1"/>
</dbReference>
<dbReference type="PANTHER" id="PTHR42735:SF6">
    <property type="entry name" value="SPHINGOSINE-1-PHOSPHATE LYASE 1"/>
    <property type="match status" value="1"/>
</dbReference>
<dbReference type="Proteomes" id="UP000037460">
    <property type="component" value="Unassembled WGS sequence"/>
</dbReference>
<evidence type="ECO:0000256" key="12">
    <source>
        <dbReference type="ARBA" id="ARBA00023239"/>
    </source>
</evidence>
<evidence type="ECO:0000256" key="15">
    <source>
        <dbReference type="ARBA" id="ARBA00042568"/>
    </source>
</evidence>
<evidence type="ECO:0000256" key="7">
    <source>
        <dbReference type="ARBA" id="ARBA00022898"/>
    </source>
</evidence>
<dbReference type="EC" id="4.1.2.27" evidence="14"/>
<keyword evidence="11" id="KW-0472">Membrane</keyword>
<dbReference type="InterPro" id="IPR015421">
    <property type="entry name" value="PyrdxlP-dep_Trfase_major"/>
</dbReference>
<dbReference type="SUPFAM" id="SSF53383">
    <property type="entry name" value="PLP-dependent transferases"/>
    <property type="match status" value="1"/>
</dbReference>
<organism evidence="18 19">
    <name type="scientific">Chrysochromulina tobinii</name>
    <dbReference type="NCBI Taxonomy" id="1460289"/>
    <lineage>
        <taxon>Eukaryota</taxon>
        <taxon>Haptista</taxon>
        <taxon>Haptophyta</taxon>
        <taxon>Prymnesiophyceae</taxon>
        <taxon>Prymnesiales</taxon>
        <taxon>Chrysochromulinaceae</taxon>
        <taxon>Chrysochromulina</taxon>
    </lineage>
</organism>
<evidence type="ECO:0000256" key="13">
    <source>
        <dbReference type="ARBA" id="ARBA00038302"/>
    </source>
</evidence>
<dbReference type="Pfam" id="PF00282">
    <property type="entry name" value="Pyridoxal_deC"/>
    <property type="match status" value="1"/>
</dbReference>
<dbReference type="PANTHER" id="PTHR42735">
    <property type="match status" value="1"/>
</dbReference>
<comment type="pathway">
    <text evidence="4">Sphingolipid metabolism.</text>
</comment>
<dbReference type="OrthoDB" id="10254570at2759"/>
<keyword evidence="19" id="KW-1185">Reference proteome</keyword>
<dbReference type="Gene3D" id="3.90.1150.10">
    <property type="entry name" value="Aspartate Aminotransferase, domain 1"/>
    <property type="match status" value="1"/>
</dbReference>
<comment type="subcellular location">
    <subcellularLocation>
        <location evidence="2">Endoplasmic reticulum membrane</location>
        <topology evidence="2">Single-pass membrane protein</topology>
    </subcellularLocation>
</comment>
<comment type="pathway">
    <text evidence="3">Lipid metabolism; sphingolipid metabolism.</text>
</comment>
<evidence type="ECO:0000256" key="17">
    <source>
        <dbReference type="RuleBase" id="RU000382"/>
    </source>
</evidence>
<keyword evidence="12 17" id="KW-0456">Lyase</keyword>
<evidence type="ECO:0000256" key="5">
    <source>
        <dbReference type="ARBA" id="ARBA00022692"/>
    </source>
</evidence>
<evidence type="ECO:0000313" key="18">
    <source>
        <dbReference type="EMBL" id="KOO22750.1"/>
    </source>
</evidence>
<evidence type="ECO:0000256" key="1">
    <source>
        <dbReference type="ARBA" id="ARBA00001933"/>
    </source>
</evidence>
<dbReference type="GO" id="GO:0019752">
    <property type="term" value="P:carboxylic acid metabolic process"/>
    <property type="evidence" value="ECO:0007669"/>
    <property type="project" value="InterPro"/>
</dbReference>
<dbReference type="FunFam" id="3.40.640.10:FF:000020">
    <property type="entry name" value="sphingosine-1-phosphate lyase 1"/>
    <property type="match status" value="1"/>
</dbReference>
<name>A0A0M0J8E3_9EUKA</name>
<evidence type="ECO:0000256" key="6">
    <source>
        <dbReference type="ARBA" id="ARBA00022824"/>
    </source>
</evidence>
<evidence type="ECO:0000256" key="16">
    <source>
        <dbReference type="PIRSR" id="PIRSR602129-50"/>
    </source>
</evidence>
<keyword evidence="5" id="KW-0812">Transmembrane</keyword>
<evidence type="ECO:0000256" key="8">
    <source>
        <dbReference type="ARBA" id="ARBA00022919"/>
    </source>
</evidence>
<dbReference type="GO" id="GO:0005789">
    <property type="term" value="C:endoplasmic reticulum membrane"/>
    <property type="evidence" value="ECO:0007669"/>
    <property type="project" value="UniProtKB-SubCell"/>
</dbReference>
<dbReference type="InterPro" id="IPR015422">
    <property type="entry name" value="PyrdxlP-dep_Trfase_small"/>
</dbReference>
<dbReference type="GO" id="GO:0030149">
    <property type="term" value="P:sphingolipid catabolic process"/>
    <property type="evidence" value="ECO:0007669"/>
    <property type="project" value="TreeGrafter"/>
</dbReference>